<dbReference type="PANTHER" id="PTHR13929">
    <property type="entry name" value="1,4-DIHYDROXY-2-NAPHTHOATE OCTAPRENYLTRANSFERASE"/>
    <property type="match status" value="1"/>
</dbReference>
<dbReference type="PANTHER" id="PTHR13929:SF0">
    <property type="entry name" value="UBIA PRENYLTRANSFERASE DOMAIN-CONTAINING PROTEIN 1"/>
    <property type="match status" value="1"/>
</dbReference>
<feature type="transmembrane region" description="Helical" evidence="10">
    <location>
        <begin position="127"/>
        <end position="148"/>
    </location>
</feature>
<dbReference type="AlphaFoldDB" id="A0A0G4HX31"/>
<feature type="transmembrane region" description="Helical" evidence="10">
    <location>
        <begin position="154"/>
        <end position="173"/>
    </location>
</feature>
<dbReference type="GO" id="GO:0009234">
    <property type="term" value="P:menaquinone biosynthetic process"/>
    <property type="evidence" value="ECO:0007669"/>
    <property type="project" value="UniProtKB-UniPathway"/>
</dbReference>
<evidence type="ECO:0000256" key="3">
    <source>
        <dbReference type="ARBA" id="ARBA00022428"/>
    </source>
</evidence>
<evidence type="ECO:0000256" key="8">
    <source>
        <dbReference type="ARBA" id="ARBA00023136"/>
    </source>
</evidence>
<feature type="transmembrane region" description="Helical" evidence="10">
    <location>
        <begin position="347"/>
        <end position="368"/>
    </location>
</feature>
<dbReference type="Gene3D" id="1.10.357.140">
    <property type="entry name" value="UbiA prenyltransferase"/>
    <property type="match status" value="1"/>
</dbReference>
<dbReference type="InterPro" id="IPR026046">
    <property type="entry name" value="UBIAD1"/>
</dbReference>
<evidence type="ECO:0008006" key="12">
    <source>
        <dbReference type="Google" id="ProtNLM"/>
    </source>
</evidence>
<dbReference type="GO" id="GO:0016020">
    <property type="term" value="C:membrane"/>
    <property type="evidence" value="ECO:0007669"/>
    <property type="project" value="UniProtKB-SubCell"/>
</dbReference>
<feature type="compositionally biased region" description="Low complexity" evidence="9">
    <location>
        <begin position="10"/>
        <end position="35"/>
    </location>
</feature>
<keyword evidence="7 10" id="KW-1133">Transmembrane helix</keyword>
<evidence type="ECO:0000256" key="7">
    <source>
        <dbReference type="ARBA" id="ARBA00022989"/>
    </source>
</evidence>
<evidence type="ECO:0000256" key="6">
    <source>
        <dbReference type="ARBA" id="ARBA00022692"/>
    </source>
</evidence>
<evidence type="ECO:0000313" key="11">
    <source>
        <dbReference type="EMBL" id="CEM49009.1"/>
    </source>
</evidence>
<dbReference type="CDD" id="cd13962">
    <property type="entry name" value="PT_UbiA_UBIAD1"/>
    <property type="match status" value="1"/>
</dbReference>
<feature type="transmembrane region" description="Helical" evidence="10">
    <location>
        <begin position="272"/>
        <end position="293"/>
    </location>
</feature>
<dbReference type="NCBIfam" id="TIGR00751">
    <property type="entry name" value="menA"/>
    <property type="match status" value="1"/>
</dbReference>
<comment type="subcellular location">
    <subcellularLocation>
        <location evidence="1">Membrane</location>
        <topology evidence="1">Multi-pass membrane protein</topology>
    </subcellularLocation>
</comment>
<comment type="pathway">
    <text evidence="2">Quinol/quinone metabolism; menaquinone biosynthesis.</text>
</comment>
<dbReference type="InterPro" id="IPR000537">
    <property type="entry name" value="UbiA_prenyltransferase"/>
</dbReference>
<organism evidence="11">
    <name type="scientific">Chromera velia CCMP2878</name>
    <dbReference type="NCBI Taxonomy" id="1169474"/>
    <lineage>
        <taxon>Eukaryota</taxon>
        <taxon>Sar</taxon>
        <taxon>Alveolata</taxon>
        <taxon>Colpodellida</taxon>
        <taxon>Chromeraceae</taxon>
        <taxon>Chromera</taxon>
    </lineage>
</organism>
<evidence type="ECO:0000256" key="10">
    <source>
        <dbReference type="SAM" id="Phobius"/>
    </source>
</evidence>
<evidence type="ECO:0000256" key="1">
    <source>
        <dbReference type="ARBA" id="ARBA00004141"/>
    </source>
</evidence>
<evidence type="ECO:0000256" key="5">
    <source>
        <dbReference type="ARBA" id="ARBA00022679"/>
    </source>
</evidence>
<dbReference type="HAMAP" id="MF_01937">
    <property type="entry name" value="MenA_1"/>
    <property type="match status" value="1"/>
</dbReference>
<dbReference type="UniPathway" id="UPA00079"/>
<keyword evidence="8 10" id="KW-0472">Membrane</keyword>
<feature type="transmembrane region" description="Helical" evidence="10">
    <location>
        <begin position="185"/>
        <end position="215"/>
    </location>
</feature>
<keyword evidence="3" id="KW-0474">Menaquinone biosynthesis</keyword>
<gene>
    <name evidence="11" type="ORF">Cvel_9147</name>
</gene>
<dbReference type="GO" id="GO:0042371">
    <property type="term" value="P:vitamin K biosynthetic process"/>
    <property type="evidence" value="ECO:0007669"/>
    <property type="project" value="TreeGrafter"/>
</dbReference>
<feature type="transmembrane region" description="Helical" evidence="10">
    <location>
        <begin position="227"/>
        <end position="245"/>
    </location>
</feature>
<proteinExistence type="inferred from homology"/>
<evidence type="ECO:0000256" key="4">
    <source>
        <dbReference type="ARBA" id="ARBA00022475"/>
    </source>
</evidence>
<sequence length="369" mass="39444">MHQRRPEAPPAAEAPDTKPAGGSPEPSKESSSASSRHPGAFKAWLIATRPKTLTASFTPILVGATETAALDHLEVGSVVLFWLFAILIQVCTNLHNDYADFVKGADTAERKGSARATQKGWLTPRQVAGAAIMSACAAAAVGVCIILTSCPSRFSVGFMTFVLMTSLFNAFAYTGGKFPLGMLGLGWVSLGYAGLGDLFVFLYFGLVATVAPWVLSVGTLPPVNIRISAAVVGLHAVAILVVNNLRDVEQDNKAGKKTLAVRLGRSFTRWEYTVCLLLPFLLSIVILFIQPLLPEGVPQSIFVCSDSPELCLLSQVLPLFSLPLAVSHVWAIWFSEGESLDEYVGRTAQFQLIYGLLVAAGAGLRLFFG</sequence>
<dbReference type="Pfam" id="PF01040">
    <property type="entry name" value="UbiA"/>
    <property type="match status" value="1"/>
</dbReference>
<evidence type="ECO:0000256" key="2">
    <source>
        <dbReference type="ARBA" id="ARBA00004863"/>
    </source>
</evidence>
<evidence type="ECO:0000256" key="9">
    <source>
        <dbReference type="SAM" id="MobiDB-lite"/>
    </source>
</evidence>
<feature type="region of interest" description="Disordered" evidence="9">
    <location>
        <begin position="1"/>
        <end position="36"/>
    </location>
</feature>
<reference evidence="11" key="1">
    <citation type="submission" date="2014-11" db="EMBL/GenBank/DDBJ databases">
        <authorList>
            <person name="Otto D Thomas"/>
            <person name="Naeem Raeece"/>
        </authorList>
    </citation>
    <scope>NUCLEOTIDE SEQUENCE</scope>
</reference>
<dbReference type="InterPro" id="IPR004657">
    <property type="entry name" value="MenA"/>
</dbReference>
<dbReference type="InterPro" id="IPR044878">
    <property type="entry name" value="UbiA_sf"/>
</dbReference>
<keyword evidence="4" id="KW-1003">Cell membrane</keyword>
<accession>A0A0G4HX31</accession>
<dbReference type="VEuPathDB" id="CryptoDB:Cvel_9147"/>
<name>A0A0G4HX31_9ALVE</name>
<dbReference type="PhylomeDB" id="A0A0G4HX31"/>
<dbReference type="EMBL" id="CDMZ01004208">
    <property type="protein sequence ID" value="CEM49009.1"/>
    <property type="molecule type" value="Genomic_DNA"/>
</dbReference>
<keyword evidence="5" id="KW-0808">Transferase</keyword>
<protein>
    <recommendedName>
        <fullName evidence="12">1,4-dihydroxy-2-naphthoate octaprenyltransferase</fullName>
    </recommendedName>
</protein>
<dbReference type="GO" id="GO:0046428">
    <property type="term" value="F:1,4-dihydroxy-2-naphthoate polyprenyltransferase activity"/>
    <property type="evidence" value="ECO:0007669"/>
    <property type="project" value="InterPro"/>
</dbReference>
<keyword evidence="6 10" id="KW-0812">Transmembrane</keyword>